<comment type="caution">
    <text evidence="2">The sequence shown here is derived from an EMBL/GenBank/DDBJ whole genome shotgun (WGS) entry which is preliminary data.</text>
</comment>
<protein>
    <submittedName>
        <fullName evidence="2">Uncharacterized protein DUF4363</fullName>
    </submittedName>
</protein>
<gene>
    <name evidence="2" type="ORF">EDC14_100593</name>
</gene>
<feature type="chain" id="PRO_5039479604" evidence="1">
    <location>
        <begin position="20"/>
        <end position="126"/>
    </location>
</feature>
<keyword evidence="1" id="KW-0732">Signal</keyword>
<reference evidence="2 3" key="1">
    <citation type="submission" date="2019-03" db="EMBL/GenBank/DDBJ databases">
        <title>Genomic Encyclopedia of Type Strains, Phase IV (KMG-IV): sequencing the most valuable type-strain genomes for metagenomic binning, comparative biology and taxonomic classification.</title>
        <authorList>
            <person name="Goeker M."/>
        </authorList>
    </citation>
    <scope>NUCLEOTIDE SEQUENCE [LARGE SCALE GENOMIC DNA]</scope>
    <source>
        <strain evidence="2 3">LX-B</strain>
    </source>
</reference>
<keyword evidence="3" id="KW-1185">Reference proteome</keyword>
<dbReference type="EMBL" id="SLUN01000005">
    <property type="protein sequence ID" value="TCL73231.1"/>
    <property type="molecule type" value="Genomic_DNA"/>
</dbReference>
<dbReference type="Proteomes" id="UP000295008">
    <property type="component" value="Unassembled WGS sequence"/>
</dbReference>
<dbReference type="RefSeq" id="WP_132013387.1">
    <property type="nucleotide sequence ID" value="NZ_SLUN01000005.1"/>
</dbReference>
<evidence type="ECO:0000313" key="2">
    <source>
        <dbReference type="EMBL" id="TCL73231.1"/>
    </source>
</evidence>
<feature type="signal peptide" evidence="1">
    <location>
        <begin position="1"/>
        <end position="19"/>
    </location>
</feature>
<accession>A0A4R1S249</accession>
<dbReference type="InterPro" id="IPR025373">
    <property type="entry name" value="DUF4363"/>
</dbReference>
<dbReference type="OrthoDB" id="3034917at2"/>
<organism evidence="2 3">
    <name type="scientific">Hydrogenispora ethanolica</name>
    <dbReference type="NCBI Taxonomy" id="1082276"/>
    <lineage>
        <taxon>Bacteria</taxon>
        <taxon>Bacillati</taxon>
        <taxon>Bacillota</taxon>
        <taxon>Hydrogenispora</taxon>
    </lineage>
</organism>
<dbReference type="AlphaFoldDB" id="A0A4R1S249"/>
<name>A0A4R1S249_HYDET</name>
<proteinExistence type="predicted"/>
<evidence type="ECO:0000256" key="1">
    <source>
        <dbReference type="SAM" id="SignalP"/>
    </source>
</evidence>
<evidence type="ECO:0000313" key="3">
    <source>
        <dbReference type="Proteomes" id="UP000295008"/>
    </source>
</evidence>
<dbReference type="Pfam" id="PF14276">
    <property type="entry name" value="DUF4363"/>
    <property type="match status" value="1"/>
</dbReference>
<sequence length="126" mass="14601">MKAWLLCLAGMVCFIIAAAMVQSNLEKTTRHFGRELTVVEKALQARDWPKTQRSLEKLANGWERAKFIWALLLNHKEIDAIEQSLTRSKKAVDGRSYTDAAIELGSLRYFLKHVPQRERLDWVNIF</sequence>